<dbReference type="PANTHER" id="PTHR14677">
    <property type="entry name" value="ARSENITE INDUCUBLE RNA ASSOCIATED PROTEIN AIP-1-RELATED"/>
    <property type="match status" value="1"/>
</dbReference>
<protein>
    <recommendedName>
        <fullName evidence="6">AN1-type domain-containing protein</fullName>
    </recommendedName>
</protein>
<evidence type="ECO:0000256" key="2">
    <source>
        <dbReference type="ARBA" id="ARBA00022737"/>
    </source>
</evidence>
<evidence type="ECO:0000313" key="8">
    <source>
        <dbReference type="Proteomes" id="UP000297245"/>
    </source>
</evidence>
<keyword evidence="8" id="KW-1185">Reference proteome</keyword>
<dbReference type="Proteomes" id="UP000297245">
    <property type="component" value="Unassembled WGS sequence"/>
</dbReference>
<keyword evidence="3 5" id="KW-0863">Zinc-finger</keyword>
<dbReference type="Gene3D" id="4.10.1110.10">
    <property type="entry name" value="AN1-like Zinc finger"/>
    <property type="match status" value="2"/>
</dbReference>
<evidence type="ECO:0000256" key="1">
    <source>
        <dbReference type="ARBA" id="ARBA00022723"/>
    </source>
</evidence>
<feature type="domain" description="AN1-type" evidence="6">
    <location>
        <begin position="18"/>
        <end position="66"/>
    </location>
</feature>
<dbReference type="SMART" id="SM00154">
    <property type="entry name" value="ZnF_AN1"/>
    <property type="match status" value="2"/>
</dbReference>
<evidence type="ECO:0000256" key="3">
    <source>
        <dbReference type="ARBA" id="ARBA00022771"/>
    </source>
</evidence>
<name>A0A4S8MFF0_DENBC</name>
<dbReference type="GO" id="GO:0008270">
    <property type="term" value="F:zinc ion binding"/>
    <property type="evidence" value="ECO:0007669"/>
    <property type="project" value="UniProtKB-KW"/>
</dbReference>
<dbReference type="InterPro" id="IPR057357">
    <property type="entry name" value="Znf-C2H2_ZFAND2A/B"/>
</dbReference>
<keyword evidence="4" id="KW-0862">Zinc</keyword>
<evidence type="ECO:0000259" key="6">
    <source>
        <dbReference type="PROSITE" id="PS51039"/>
    </source>
</evidence>
<evidence type="ECO:0000256" key="4">
    <source>
        <dbReference type="ARBA" id="ARBA00022833"/>
    </source>
</evidence>
<dbReference type="GO" id="GO:0005737">
    <property type="term" value="C:cytoplasm"/>
    <property type="evidence" value="ECO:0007669"/>
    <property type="project" value="TreeGrafter"/>
</dbReference>
<dbReference type="InterPro" id="IPR035896">
    <property type="entry name" value="AN1-like_Znf"/>
</dbReference>
<dbReference type="EMBL" id="ML179098">
    <property type="protein sequence ID" value="THV00824.1"/>
    <property type="molecule type" value="Genomic_DNA"/>
</dbReference>
<dbReference type="SUPFAM" id="SSF118310">
    <property type="entry name" value="AN1-like Zinc finger"/>
    <property type="match status" value="2"/>
</dbReference>
<feature type="domain" description="AN1-type" evidence="6">
    <location>
        <begin position="109"/>
        <end position="157"/>
    </location>
</feature>
<keyword evidence="1" id="KW-0479">Metal-binding</keyword>
<sequence length="235" mass="25212">MSSSSSATPNPERDAQLLAIGKQCSHPSCQLVDFLPFKCQHCADSFCQEHFMVSAHSCPKYDESKHNRVAPNCPLCNEPVAIRVGQDPNNRMEEHFRKECSVMLGRTVKKSTPTCARAKCGKVLFSPIRCDKCQKQFCPAHRFPGDHSCSSASATSSQPRLGAIPASSRLLSLNAKTLESKASAASAATVGAIKKTMASASTPASSSSSTSNSPSNPFSKTDRYVALLCIILCTH</sequence>
<evidence type="ECO:0000313" key="7">
    <source>
        <dbReference type="EMBL" id="THV00824.1"/>
    </source>
</evidence>
<proteinExistence type="predicted"/>
<dbReference type="InterPro" id="IPR000058">
    <property type="entry name" value="Znf_AN1"/>
</dbReference>
<organism evidence="7 8">
    <name type="scientific">Dendrothele bispora (strain CBS 962.96)</name>
    <dbReference type="NCBI Taxonomy" id="1314807"/>
    <lineage>
        <taxon>Eukaryota</taxon>
        <taxon>Fungi</taxon>
        <taxon>Dikarya</taxon>
        <taxon>Basidiomycota</taxon>
        <taxon>Agaricomycotina</taxon>
        <taxon>Agaricomycetes</taxon>
        <taxon>Agaricomycetidae</taxon>
        <taxon>Agaricales</taxon>
        <taxon>Agaricales incertae sedis</taxon>
        <taxon>Dendrothele</taxon>
    </lineage>
</organism>
<keyword evidence="2" id="KW-0677">Repeat</keyword>
<dbReference type="PANTHER" id="PTHR14677:SF40">
    <property type="entry name" value="CDC48-ASSOCIATED UBIQUITIN-LIKE_ZINC FINGER PROTEIN 1"/>
    <property type="match status" value="1"/>
</dbReference>
<dbReference type="Pfam" id="PF01428">
    <property type="entry name" value="zf-AN1"/>
    <property type="match status" value="2"/>
</dbReference>
<dbReference type="Pfam" id="PF25403">
    <property type="entry name" value="zf-C2H2_ZFAND2"/>
    <property type="match status" value="1"/>
</dbReference>
<evidence type="ECO:0000256" key="5">
    <source>
        <dbReference type="PROSITE-ProRule" id="PRU00449"/>
    </source>
</evidence>
<accession>A0A4S8MFF0</accession>
<dbReference type="PROSITE" id="PS51039">
    <property type="entry name" value="ZF_AN1"/>
    <property type="match status" value="2"/>
</dbReference>
<dbReference type="OrthoDB" id="431929at2759"/>
<dbReference type="AlphaFoldDB" id="A0A4S8MFF0"/>
<gene>
    <name evidence="7" type="ORF">K435DRAFT_656479</name>
</gene>
<reference evidence="7 8" key="1">
    <citation type="journal article" date="2019" name="Nat. Ecol. Evol.">
        <title>Megaphylogeny resolves global patterns of mushroom evolution.</title>
        <authorList>
            <person name="Varga T."/>
            <person name="Krizsan K."/>
            <person name="Foldi C."/>
            <person name="Dima B."/>
            <person name="Sanchez-Garcia M."/>
            <person name="Sanchez-Ramirez S."/>
            <person name="Szollosi G.J."/>
            <person name="Szarkandi J.G."/>
            <person name="Papp V."/>
            <person name="Albert L."/>
            <person name="Andreopoulos W."/>
            <person name="Angelini C."/>
            <person name="Antonin V."/>
            <person name="Barry K.W."/>
            <person name="Bougher N.L."/>
            <person name="Buchanan P."/>
            <person name="Buyck B."/>
            <person name="Bense V."/>
            <person name="Catcheside P."/>
            <person name="Chovatia M."/>
            <person name="Cooper J."/>
            <person name="Damon W."/>
            <person name="Desjardin D."/>
            <person name="Finy P."/>
            <person name="Geml J."/>
            <person name="Haridas S."/>
            <person name="Hughes K."/>
            <person name="Justo A."/>
            <person name="Karasinski D."/>
            <person name="Kautmanova I."/>
            <person name="Kiss B."/>
            <person name="Kocsube S."/>
            <person name="Kotiranta H."/>
            <person name="LaButti K.M."/>
            <person name="Lechner B.E."/>
            <person name="Liimatainen K."/>
            <person name="Lipzen A."/>
            <person name="Lukacs Z."/>
            <person name="Mihaltcheva S."/>
            <person name="Morgado L.N."/>
            <person name="Niskanen T."/>
            <person name="Noordeloos M.E."/>
            <person name="Ohm R.A."/>
            <person name="Ortiz-Santana B."/>
            <person name="Ovrebo C."/>
            <person name="Racz N."/>
            <person name="Riley R."/>
            <person name="Savchenko A."/>
            <person name="Shiryaev A."/>
            <person name="Soop K."/>
            <person name="Spirin V."/>
            <person name="Szebenyi C."/>
            <person name="Tomsovsky M."/>
            <person name="Tulloss R.E."/>
            <person name="Uehling J."/>
            <person name="Grigoriev I.V."/>
            <person name="Vagvolgyi C."/>
            <person name="Papp T."/>
            <person name="Martin F.M."/>
            <person name="Miettinen O."/>
            <person name="Hibbett D.S."/>
            <person name="Nagy L.G."/>
        </authorList>
    </citation>
    <scope>NUCLEOTIDE SEQUENCE [LARGE SCALE GENOMIC DNA]</scope>
    <source>
        <strain evidence="7 8">CBS 962.96</strain>
    </source>
</reference>